<dbReference type="PRINTS" id="PR00344">
    <property type="entry name" value="BCTRLSENSOR"/>
</dbReference>
<evidence type="ECO:0000259" key="5">
    <source>
        <dbReference type="PROSITE" id="PS50109"/>
    </source>
</evidence>
<dbReference type="Gene3D" id="3.30.565.10">
    <property type="entry name" value="Histidine kinase-like ATPase, C-terminal domain"/>
    <property type="match status" value="1"/>
</dbReference>
<keyword evidence="4" id="KW-0812">Transmembrane</keyword>
<dbReference type="PANTHER" id="PTHR43065">
    <property type="entry name" value="SENSOR HISTIDINE KINASE"/>
    <property type="match status" value="1"/>
</dbReference>
<comment type="catalytic activity">
    <reaction evidence="1">
        <text>ATP + protein L-histidine = ADP + protein N-phospho-L-histidine.</text>
        <dbReference type="EC" id="2.7.13.3"/>
    </reaction>
</comment>
<dbReference type="InterPro" id="IPR003594">
    <property type="entry name" value="HATPase_dom"/>
</dbReference>
<feature type="transmembrane region" description="Helical" evidence="4">
    <location>
        <begin position="18"/>
        <end position="40"/>
    </location>
</feature>
<dbReference type="AlphaFoldDB" id="A0A364NQH6"/>
<protein>
    <recommendedName>
        <fullName evidence="2">histidine kinase</fullName>
        <ecNumber evidence="2">2.7.13.3</ecNumber>
    </recommendedName>
</protein>
<dbReference type="PROSITE" id="PS50109">
    <property type="entry name" value="HIS_KIN"/>
    <property type="match status" value="1"/>
</dbReference>
<keyword evidence="7" id="KW-1185">Reference proteome</keyword>
<proteinExistence type="predicted"/>
<dbReference type="Pfam" id="PF02518">
    <property type="entry name" value="HATPase_c"/>
    <property type="match status" value="1"/>
</dbReference>
<feature type="domain" description="Histidine kinase" evidence="5">
    <location>
        <begin position="273"/>
        <end position="503"/>
    </location>
</feature>
<feature type="transmembrane region" description="Helical" evidence="4">
    <location>
        <begin position="162"/>
        <end position="185"/>
    </location>
</feature>
<dbReference type="EMBL" id="QKRX01000002">
    <property type="protein sequence ID" value="RAU19304.1"/>
    <property type="molecule type" value="Genomic_DNA"/>
</dbReference>
<dbReference type="SMART" id="SM00387">
    <property type="entry name" value="HATPase_c"/>
    <property type="match status" value="1"/>
</dbReference>
<dbReference type="InterPro" id="IPR005467">
    <property type="entry name" value="His_kinase_dom"/>
</dbReference>
<feature type="coiled-coil region" evidence="3">
    <location>
        <begin position="237"/>
        <end position="264"/>
    </location>
</feature>
<dbReference type="PANTHER" id="PTHR43065:SF47">
    <property type="match status" value="1"/>
</dbReference>
<dbReference type="GO" id="GO:0004673">
    <property type="term" value="F:protein histidine kinase activity"/>
    <property type="evidence" value="ECO:0007669"/>
    <property type="project" value="UniProtKB-EC"/>
</dbReference>
<evidence type="ECO:0000256" key="4">
    <source>
        <dbReference type="SAM" id="Phobius"/>
    </source>
</evidence>
<dbReference type="InterPro" id="IPR004358">
    <property type="entry name" value="Sig_transdc_His_kin-like_C"/>
</dbReference>
<dbReference type="Proteomes" id="UP000250744">
    <property type="component" value="Unassembled WGS sequence"/>
</dbReference>
<evidence type="ECO:0000256" key="3">
    <source>
        <dbReference type="SAM" id="Coils"/>
    </source>
</evidence>
<evidence type="ECO:0000313" key="7">
    <source>
        <dbReference type="Proteomes" id="UP000250744"/>
    </source>
</evidence>
<keyword evidence="4" id="KW-1133">Transmembrane helix</keyword>
<organism evidence="6 7">
    <name type="scientific">Nitrincola tibetensis</name>
    <dbReference type="NCBI Taxonomy" id="2219697"/>
    <lineage>
        <taxon>Bacteria</taxon>
        <taxon>Pseudomonadati</taxon>
        <taxon>Pseudomonadota</taxon>
        <taxon>Gammaproteobacteria</taxon>
        <taxon>Oceanospirillales</taxon>
        <taxon>Oceanospirillaceae</taxon>
        <taxon>Nitrincola</taxon>
    </lineage>
</organism>
<dbReference type="Gene3D" id="1.10.287.130">
    <property type="match status" value="1"/>
</dbReference>
<sequence>MLNYNKHRAFNISLTKKFLLGVIPLLLAVMLVATSLLVVYENKQAQRLEVQYVQQRVDTLARQLAEPVWQLADNVAANILAASLNDDGAICVILEHVSAIVQNVQPLKIGDCSSTNINLIEFHSAVYYEGLGAPRRVGDLYLHYIPQTGNFITHLMQSIKGLFLILIAGVLTLVMITTALFRWIIFRPLEQVSNSLKSYQSTGVRRPVDWSSNDELGLLISDYNKTLSLQINTEEDLAQARDEAHIALENLKNLQNQLVQTEKLASLGRMVAGIAHEVNTPLGNAKTISTSLDIKLQQFEKLVKTGELKKSSLDEFISEFKNGLRIMSSSLQMAVNQVNSFKQVAVDQTSMLSREFNLKTVIGEILSTLQPRLKHSNIQLDVDIPDNFTLFSYPGSIGQIILNAVNNSLTHGFEHQSQGVIYLKAYAYDAQTLALIIGDNGCGVPLESIDKLFDPFYTTKFGKGGSGLGLYIVYSLVTKILKGSIIIRNNPGLEMEIRMPFHVSSVETVIASSEIQ</sequence>
<gene>
    <name evidence="6" type="ORF">DN062_03330</name>
</gene>
<keyword evidence="3" id="KW-0175">Coiled coil</keyword>
<dbReference type="InterPro" id="IPR036890">
    <property type="entry name" value="HATPase_C_sf"/>
</dbReference>
<dbReference type="SUPFAM" id="SSF55874">
    <property type="entry name" value="ATPase domain of HSP90 chaperone/DNA topoisomerase II/histidine kinase"/>
    <property type="match status" value="1"/>
</dbReference>
<evidence type="ECO:0000256" key="1">
    <source>
        <dbReference type="ARBA" id="ARBA00000085"/>
    </source>
</evidence>
<comment type="caution">
    <text evidence="6">The sequence shown here is derived from an EMBL/GenBank/DDBJ whole genome shotgun (WGS) entry which is preliminary data.</text>
</comment>
<evidence type="ECO:0000313" key="6">
    <source>
        <dbReference type="EMBL" id="RAU19304.1"/>
    </source>
</evidence>
<keyword evidence="4" id="KW-0472">Membrane</keyword>
<dbReference type="OrthoDB" id="1931120at2"/>
<dbReference type="RefSeq" id="WP_112157506.1">
    <property type="nucleotide sequence ID" value="NZ_QKRX01000002.1"/>
</dbReference>
<reference evidence="6 7" key="1">
    <citation type="submission" date="2018-06" db="EMBL/GenBank/DDBJ databases">
        <title>Nitrincola tibetense sp. nov., isolated from Lake XuguoCo on Tibetan Plateau.</title>
        <authorList>
            <person name="Xing P."/>
        </authorList>
    </citation>
    <scope>NUCLEOTIDE SEQUENCE [LARGE SCALE GENOMIC DNA]</scope>
    <source>
        <strain evidence="7">xg18</strain>
    </source>
</reference>
<name>A0A364NQH6_9GAMM</name>
<accession>A0A364NQH6</accession>
<dbReference type="EC" id="2.7.13.3" evidence="2"/>
<evidence type="ECO:0000256" key="2">
    <source>
        <dbReference type="ARBA" id="ARBA00012438"/>
    </source>
</evidence>